<evidence type="ECO:0000256" key="3">
    <source>
        <dbReference type="ARBA" id="ARBA00022771"/>
    </source>
</evidence>
<evidence type="ECO:0000256" key="2">
    <source>
        <dbReference type="ARBA" id="ARBA00022723"/>
    </source>
</evidence>
<dbReference type="InterPro" id="IPR052035">
    <property type="entry name" value="ZnF_BED_domain_contain"/>
</dbReference>
<evidence type="ECO:0000256" key="4">
    <source>
        <dbReference type="ARBA" id="ARBA00022833"/>
    </source>
</evidence>
<dbReference type="PANTHER" id="PTHR46481">
    <property type="entry name" value="ZINC FINGER BED DOMAIN-CONTAINING PROTEIN 4"/>
    <property type="match status" value="1"/>
</dbReference>
<keyword evidence="3" id="KW-0863">Zinc-finger</keyword>
<evidence type="ECO:0008006" key="8">
    <source>
        <dbReference type="Google" id="ProtNLM"/>
    </source>
</evidence>
<evidence type="ECO:0000313" key="6">
    <source>
        <dbReference type="EMBL" id="KAF2178163.1"/>
    </source>
</evidence>
<protein>
    <recommendedName>
        <fullName evidence="8">DUF659 domain-containing protein</fullName>
    </recommendedName>
</protein>
<dbReference type="GO" id="GO:0005634">
    <property type="term" value="C:nucleus"/>
    <property type="evidence" value="ECO:0007669"/>
    <property type="project" value="UniProtKB-SubCell"/>
</dbReference>
<dbReference type="OrthoDB" id="2433784at2759"/>
<dbReference type="PANTHER" id="PTHR46481:SF10">
    <property type="entry name" value="ZINC FINGER BED DOMAIN-CONTAINING PROTEIN 39"/>
    <property type="match status" value="1"/>
</dbReference>
<dbReference type="EMBL" id="ML994677">
    <property type="protein sequence ID" value="KAF2178163.1"/>
    <property type="molecule type" value="Genomic_DNA"/>
</dbReference>
<comment type="subcellular location">
    <subcellularLocation>
        <location evidence="1">Nucleus</location>
    </subcellularLocation>
</comment>
<evidence type="ECO:0000256" key="5">
    <source>
        <dbReference type="ARBA" id="ARBA00023242"/>
    </source>
</evidence>
<evidence type="ECO:0000313" key="7">
    <source>
        <dbReference type="Proteomes" id="UP000800200"/>
    </source>
</evidence>
<sequence length="228" mass="25801">MHKYEVNMVQEHGVNKTDEQFEYPGILLIRPNNPGSRLPAKLRYNRISKLVVADGICGNMSVLACRRHIGKLAVSGSIFQFGCRIGVRVVNIQYSGWIAKPFFTYSGYRSPPKKRARGQMTILVKEYKISDRNAAACDRLLAEAIYSLKVPFAFVENPAFVRVLNCLRPAHNPPSRYRIASPLLTETYKETNEKMEKVLEKASRQVTLVSDGWLNPHSEVIINCDTVT</sequence>
<organism evidence="6 7">
    <name type="scientific">Zopfia rhizophila CBS 207.26</name>
    <dbReference type="NCBI Taxonomy" id="1314779"/>
    <lineage>
        <taxon>Eukaryota</taxon>
        <taxon>Fungi</taxon>
        <taxon>Dikarya</taxon>
        <taxon>Ascomycota</taxon>
        <taxon>Pezizomycotina</taxon>
        <taxon>Dothideomycetes</taxon>
        <taxon>Dothideomycetes incertae sedis</taxon>
        <taxon>Zopfiaceae</taxon>
        <taxon>Zopfia</taxon>
    </lineage>
</organism>
<proteinExistence type="predicted"/>
<keyword evidence="2" id="KW-0479">Metal-binding</keyword>
<accession>A0A6A6DGV6</accession>
<gene>
    <name evidence="6" type="ORF">K469DRAFT_754688</name>
</gene>
<dbReference type="Proteomes" id="UP000800200">
    <property type="component" value="Unassembled WGS sequence"/>
</dbReference>
<dbReference type="AlphaFoldDB" id="A0A6A6DGV6"/>
<dbReference type="GO" id="GO:0008270">
    <property type="term" value="F:zinc ion binding"/>
    <property type="evidence" value="ECO:0007669"/>
    <property type="project" value="UniProtKB-KW"/>
</dbReference>
<evidence type="ECO:0000256" key="1">
    <source>
        <dbReference type="ARBA" id="ARBA00004123"/>
    </source>
</evidence>
<keyword evidence="5" id="KW-0539">Nucleus</keyword>
<name>A0A6A6DGV6_9PEZI</name>
<keyword evidence="7" id="KW-1185">Reference proteome</keyword>
<reference evidence="6" key="1">
    <citation type="journal article" date="2020" name="Stud. Mycol.">
        <title>101 Dothideomycetes genomes: a test case for predicting lifestyles and emergence of pathogens.</title>
        <authorList>
            <person name="Haridas S."/>
            <person name="Albert R."/>
            <person name="Binder M."/>
            <person name="Bloem J."/>
            <person name="Labutti K."/>
            <person name="Salamov A."/>
            <person name="Andreopoulos B."/>
            <person name="Baker S."/>
            <person name="Barry K."/>
            <person name="Bills G."/>
            <person name="Bluhm B."/>
            <person name="Cannon C."/>
            <person name="Castanera R."/>
            <person name="Culley D."/>
            <person name="Daum C."/>
            <person name="Ezra D."/>
            <person name="Gonzalez J."/>
            <person name="Henrissat B."/>
            <person name="Kuo A."/>
            <person name="Liang C."/>
            <person name="Lipzen A."/>
            <person name="Lutzoni F."/>
            <person name="Magnuson J."/>
            <person name="Mondo S."/>
            <person name="Nolan M."/>
            <person name="Ohm R."/>
            <person name="Pangilinan J."/>
            <person name="Park H.-J."/>
            <person name="Ramirez L."/>
            <person name="Alfaro M."/>
            <person name="Sun H."/>
            <person name="Tritt A."/>
            <person name="Yoshinaga Y."/>
            <person name="Zwiers L.-H."/>
            <person name="Turgeon B."/>
            <person name="Goodwin S."/>
            <person name="Spatafora J."/>
            <person name="Crous P."/>
            <person name="Grigoriev I."/>
        </authorList>
    </citation>
    <scope>NUCLEOTIDE SEQUENCE</scope>
    <source>
        <strain evidence="6">CBS 207.26</strain>
    </source>
</reference>
<keyword evidence="4" id="KW-0862">Zinc</keyword>